<organism evidence="1 2">
    <name type="scientific">Peribacillus asahii</name>
    <dbReference type="NCBI Taxonomy" id="228899"/>
    <lineage>
        <taxon>Bacteria</taxon>
        <taxon>Bacillati</taxon>
        <taxon>Bacillota</taxon>
        <taxon>Bacilli</taxon>
        <taxon>Bacillales</taxon>
        <taxon>Bacillaceae</taxon>
        <taxon>Peribacillus</taxon>
    </lineage>
</organism>
<dbReference type="Proteomes" id="UP000283095">
    <property type="component" value="Chromosome"/>
</dbReference>
<name>A0A3Q9RR04_9BACI</name>
<accession>A0A3Q9RR04</accession>
<dbReference type="KEGG" id="pasa:BAOM_4059"/>
<dbReference type="EMBL" id="CP026095">
    <property type="protein sequence ID" value="AZV44666.1"/>
    <property type="molecule type" value="Genomic_DNA"/>
</dbReference>
<reference evidence="1 2" key="1">
    <citation type="submission" date="2018-01" db="EMBL/GenBank/DDBJ databases">
        <title>Bacillus asahii Genome sequencing and assembly.</title>
        <authorList>
            <person name="Jiang H."/>
            <person name="Feng Y."/>
            <person name="Zhao F."/>
            <person name="Lin X."/>
        </authorList>
    </citation>
    <scope>NUCLEOTIDE SEQUENCE [LARGE SCALE GENOMIC DNA]</scope>
    <source>
        <strain evidence="1 2">OM18</strain>
    </source>
</reference>
<sequence length="66" mass="7391">MGILTPIFREGGLGCKLPIRLEHLPPLNFGSESYCSDYELTESCRYQASSVILSIGKMKRGWNRGL</sequence>
<dbReference type="AlphaFoldDB" id="A0A3Q9RR04"/>
<proteinExistence type="predicted"/>
<evidence type="ECO:0000313" key="1">
    <source>
        <dbReference type="EMBL" id="AZV44666.1"/>
    </source>
</evidence>
<gene>
    <name evidence="1" type="ORF">BAOM_4059</name>
</gene>
<evidence type="ECO:0000313" key="2">
    <source>
        <dbReference type="Proteomes" id="UP000283095"/>
    </source>
</evidence>
<protein>
    <submittedName>
        <fullName evidence="1">Uncharacterized protein</fullName>
    </submittedName>
</protein>